<dbReference type="GO" id="GO:1901359">
    <property type="term" value="F:tungstate binding"/>
    <property type="evidence" value="ECO:0007669"/>
    <property type="project" value="UniProtKB-ARBA"/>
</dbReference>
<dbReference type="GO" id="GO:0015689">
    <property type="term" value="P:molybdate ion transport"/>
    <property type="evidence" value="ECO:0007669"/>
    <property type="project" value="InterPro"/>
</dbReference>
<dbReference type="Pfam" id="PF13531">
    <property type="entry name" value="SBP_bac_11"/>
    <property type="match status" value="1"/>
</dbReference>
<dbReference type="FunFam" id="3.40.190.10:FF:000035">
    <property type="entry name" value="Molybdate ABC transporter substrate-binding protein"/>
    <property type="match status" value="1"/>
</dbReference>
<evidence type="ECO:0000256" key="5">
    <source>
        <dbReference type="PIRSR" id="PIRSR004846-1"/>
    </source>
</evidence>
<dbReference type="PIRSF" id="PIRSF004846">
    <property type="entry name" value="ModA"/>
    <property type="match status" value="1"/>
</dbReference>
<dbReference type="Pfam" id="PF08139">
    <property type="entry name" value="LPAM_1"/>
    <property type="match status" value="1"/>
</dbReference>
<dbReference type="SUPFAM" id="SSF53850">
    <property type="entry name" value="Periplasmic binding protein-like II"/>
    <property type="match status" value="1"/>
</dbReference>
<comment type="similarity">
    <text evidence="1">Belongs to the bacterial solute-binding protein ModA family.</text>
</comment>
<evidence type="ECO:0000256" key="2">
    <source>
        <dbReference type="ARBA" id="ARBA00022505"/>
    </source>
</evidence>
<keyword evidence="2 5" id="KW-0500">Molybdenum</keyword>
<dbReference type="PANTHER" id="PTHR30632:SF0">
    <property type="entry name" value="SULFATE-BINDING PROTEIN"/>
    <property type="match status" value="1"/>
</dbReference>
<dbReference type="BioCyc" id="JESP1508404:G14D9-9692-MONOMER"/>
<dbReference type="GO" id="GO:0030973">
    <property type="term" value="F:molybdate ion binding"/>
    <property type="evidence" value="ECO:0007669"/>
    <property type="project" value="TreeGrafter"/>
</dbReference>
<dbReference type="STRING" id="1508404.JMA_04750"/>
<evidence type="ECO:0000313" key="6">
    <source>
        <dbReference type="EMBL" id="AJD89792.1"/>
    </source>
</evidence>
<dbReference type="OrthoDB" id="9785015at2"/>
<dbReference type="EMBL" id="CP009416">
    <property type="protein sequence ID" value="AJD89792.1"/>
    <property type="molecule type" value="Genomic_DNA"/>
</dbReference>
<proteinExistence type="inferred from homology"/>
<dbReference type="NCBIfam" id="TIGR01256">
    <property type="entry name" value="modA"/>
    <property type="match status" value="1"/>
</dbReference>
<dbReference type="PANTHER" id="PTHR30632">
    <property type="entry name" value="MOLYBDATE-BINDING PERIPLASMIC PROTEIN"/>
    <property type="match status" value="1"/>
</dbReference>
<dbReference type="GO" id="GO:0046872">
    <property type="term" value="F:metal ion binding"/>
    <property type="evidence" value="ECO:0007669"/>
    <property type="project" value="UniProtKB-KW"/>
</dbReference>
<dbReference type="HOGENOM" id="CLU_065520_3_1_9"/>
<gene>
    <name evidence="6" type="ORF">JMA_04750</name>
</gene>
<dbReference type="AlphaFoldDB" id="A0A0B5AM87"/>
<dbReference type="InterPro" id="IPR005950">
    <property type="entry name" value="ModA"/>
</dbReference>
<name>A0A0B5AM87_9BACL</name>
<protein>
    <submittedName>
        <fullName evidence="6">Molybdenum ABC transporter substrate-binding protein</fullName>
    </submittedName>
</protein>
<keyword evidence="3 5" id="KW-0479">Metal-binding</keyword>
<evidence type="ECO:0000256" key="1">
    <source>
        <dbReference type="ARBA" id="ARBA00009175"/>
    </source>
</evidence>
<dbReference type="Proteomes" id="UP000031449">
    <property type="component" value="Chromosome"/>
</dbReference>
<dbReference type="Gene3D" id="3.40.190.10">
    <property type="entry name" value="Periplasmic binding protein-like II"/>
    <property type="match status" value="2"/>
</dbReference>
<feature type="binding site" evidence="5">
    <location>
        <position position="36"/>
    </location>
    <ligand>
        <name>molybdate</name>
        <dbReference type="ChEBI" id="CHEBI:36264"/>
    </ligand>
</feature>
<dbReference type="InterPro" id="IPR050682">
    <property type="entry name" value="ModA/WtpA"/>
</dbReference>
<feature type="binding site" evidence="5">
    <location>
        <position position="187"/>
    </location>
    <ligand>
        <name>molybdate</name>
        <dbReference type="ChEBI" id="CHEBI:36264"/>
    </ligand>
</feature>
<feature type="binding site" evidence="5">
    <location>
        <position position="169"/>
    </location>
    <ligand>
        <name>molybdate</name>
        <dbReference type="ChEBI" id="CHEBI:36264"/>
    </ligand>
</feature>
<feature type="binding site" evidence="5">
    <location>
        <position position="63"/>
    </location>
    <ligand>
        <name>molybdate</name>
        <dbReference type="ChEBI" id="CHEBI:36264"/>
    </ligand>
</feature>
<dbReference type="PROSITE" id="PS51257">
    <property type="entry name" value="PROKAR_LIPOPROTEIN"/>
    <property type="match status" value="1"/>
</dbReference>
<accession>A0A0B5AM87</accession>
<organism evidence="6 7">
    <name type="scientific">Jeotgalibacillus malaysiensis</name>
    <dbReference type="NCBI Taxonomy" id="1508404"/>
    <lineage>
        <taxon>Bacteria</taxon>
        <taxon>Bacillati</taxon>
        <taxon>Bacillota</taxon>
        <taxon>Bacilli</taxon>
        <taxon>Bacillales</taxon>
        <taxon>Caryophanaceae</taxon>
        <taxon>Jeotgalibacillus</taxon>
    </lineage>
</organism>
<keyword evidence="7" id="KW-1185">Reference proteome</keyword>
<evidence type="ECO:0000256" key="3">
    <source>
        <dbReference type="ARBA" id="ARBA00022723"/>
    </source>
</evidence>
<sequence>MRKLFLGLGALAVVSGCSGFQEEDENSELTVSAAASLQGVLGEIETQFEEETGIDVTFNYGGSGSLKQQISQGAPVDLYISAAENHFEELVDEGLISESERVDLIGNELVLVVPRDDFDIATFEDLTEVESISIGTPETVPAGAYAREVFEELGILEDVEGQIVFAKDVRQVLTYVESDNVEAGVVYNSDALAGEQLKIAAFAEEDWHTPIVYPAGIIEGADYREDAEAFLEYLQSDEALAIFEELGFQRLN</sequence>
<feature type="binding site" evidence="5">
    <location>
        <position position="142"/>
    </location>
    <ligand>
        <name>molybdate</name>
        <dbReference type="ChEBI" id="CHEBI:36264"/>
    </ligand>
</feature>
<evidence type="ECO:0000313" key="7">
    <source>
        <dbReference type="Proteomes" id="UP000031449"/>
    </source>
</evidence>
<dbReference type="KEGG" id="jeo:JMA_04750"/>
<evidence type="ECO:0000256" key="4">
    <source>
        <dbReference type="ARBA" id="ARBA00022729"/>
    </source>
</evidence>
<reference evidence="6 7" key="1">
    <citation type="submission" date="2014-08" db="EMBL/GenBank/DDBJ databases">
        <title>Complete genome of a marine bacteria Jeotgalibacillus malaysiensis.</title>
        <authorList>
            <person name="Yaakop A.S."/>
            <person name="Chan K.-G."/>
            <person name="Goh K.M."/>
        </authorList>
    </citation>
    <scope>NUCLEOTIDE SEQUENCE [LARGE SCALE GENOMIC DNA]</scope>
    <source>
        <strain evidence="6 7">D5</strain>
    </source>
</reference>
<dbReference type="InterPro" id="IPR012640">
    <property type="entry name" value="Membr_lipoprot_lipid_attach_CS"/>
</dbReference>
<keyword evidence="4" id="KW-0732">Signal</keyword>